<keyword evidence="2" id="KW-1185">Reference proteome</keyword>
<accession>A0AAE7B0F7</accession>
<organism evidence="1 2">
    <name type="scientific">Arcobacter aquimarinus</name>
    <dbReference type="NCBI Taxonomy" id="1315211"/>
    <lineage>
        <taxon>Bacteria</taxon>
        <taxon>Pseudomonadati</taxon>
        <taxon>Campylobacterota</taxon>
        <taxon>Epsilonproteobacteria</taxon>
        <taxon>Campylobacterales</taxon>
        <taxon>Arcobacteraceae</taxon>
        <taxon>Arcobacter</taxon>
    </lineage>
</organism>
<evidence type="ECO:0000313" key="2">
    <source>
        <dbReference type="Proteomes" id="UP000502065"/>
    </source>
</evidence>
<dbReference type="KEGG" id="aaqi:AAQM_0355"/>
<gene>
    <name evidence="1" type="ORF">AAQM_0355</name>
</gene>
<dbReference type="Proteomes" id="UP000502065">
    <property type="component" value="Chromosome"/>
</dbReference>
<dbReference type="RefSeq" id="WP_164967021.1">
    <property type="nucleotide sequence ID" value="NZ_CBCSAE010000001.1"/>
</dbReference>
<evidence type="ECO:0000313" key="1">
    <source>
        <dbReference type="EMBL" id="QKE25128.1"/>
    </source>
</evidence>
<name>A0AAE7B0F7_9BACT</name>
<reference evidence="1 2" key="1">
    <citation type="submission" date="2018-07" db="EMBL/GenBank/DDBJ databases">
        <title>Identification of phenol metabolism pathways in Arcobacter.</title>
        <authorList>
            <person name="Miller W.G."/>
            <person name="Yee E."/>
            <person name="Bono J.L."/>
        </authorList>
    </citation>
    <scope>NUCLEOTIDE SEQUENCE [LARGE SCALE GENOMIC DNA]</scope>
    <source>
        <strain evidence="1 2">W63</strain>
    </source>
</reference>
<dbReference type="AlphaFoldDB" id="A0AAE7B0F7"/>
<sequence>MEILEETLYRPKNLENLSKEVKEKIEKKRLSFFQKIFRFFFGKKETKK</sequence>
<protein>
    <submittedName>
        <fullName evidence="1">Uncharacterized protein</fullName>
    </submittedName>
</protein>
<dbReference type="EMBL" id="CP030944">
    <property type="protein sequence ID" value="QKE25128.1"/>
    <property type="molecule type" value="Genomic_DNA"/>
</dbReference>
<proteinExistence type="predicted"/>